<dbReference type="Pfam" id="PF00561">
    <property type="entry name" value="Abhydrolase_1"/>
    <property type="match status" value="1"/>
</dbReference>
<reference evidence="6 7" key="1">
    <citation type="submission" date="2018-06" db="EMBL/GenBank/DDBJ databases">
        <authorList>
            <consortium name="Pathogen Informatics"/>
            <person name="Doyle S."/>
        </authorList>
    </citation>
    <scope>NUCLEOTIDE SEQUENCE [LARGE SCALE GENOMIC DNA]</scope>
    <source>
        <strain evidence="6 7">NCTC13316</strain>
    </source>
</reference>
<evidence type="ECO:0000313" key="6">
    <source>
        <dbReference type="EMBL" id="STX50581.1"/>
    </source>
</evidence>
<feature type="active site" description="Charge relay system" evidence="4">
    <location>
        <position position="268"/>
    </location>
</feature>
<evidence type="ECO:0000256" key="2">
    <source>
        <dbReference type="ARBA" id="ARBA00022487"/>
    </source>
</evidence>
<dbReference type="SUPFAM" id="SSF53474">
    <property type="entry name" value="alpha/beta-Hydrolases"/>
    <property type="match status" value="1"/>
</dbReference>
<dbReference type="InterPro" id="IPR029058">
    <property type="entry name" value="AB_hydrolase_fold"/>
</dbReference>
<name>A0A378JII9_9GAMM</name>
<keyword evidence="2" id="KW-0719">Serine esterase</keyword>
<dbReference type="InterPro" id="IPR000073">
    <property type="entry name" value="AB_hydrolase_1"/>
</dbReference>
<dbReference type="PANTHER" id="PTHR10794:SF94">
    <property type="entry name" value="ESTERASE YHET-RELATED"/>
    <property type="match status" value="1"/>
</dbReference>
<evidence type="ECO:0000313" key="7">
    <source>
        <dbReference type="Proteomes" id="UP000254794"/>
    </source>
</evidence>
<dbReference type="GO" id="GO:0047372">
    <property type="term" value="F:monoacylglycerol lipase activity"/>
    <property type="evidence" value="ECO:0007669"/>
    <property type="project" value="TreeGrafter"/>
</dbReference>
<dbReference type="Proteomes" id="UP000254794">
    <property type="component" value="Unassembled WGS sequence"/>
</dbReference>
<evidence type="ECO:0000256" key="4">
    <source>
        <dbReference type="PIRSR" id="PIRSR005211-1"/>
    </source>
</evidence>
<dbReference type="PIRSF" id="PIRSF005211">
    <property type="entry name" value="Ab_hydro_YheT"/>
    <property type="match status" value="1"/>
</dbReference>
<dbReference type="Gene3D" id="3.40.50.1820">
    <property type="entry name" value="alpha/beta hydrolase"/>
    <property type="match status" value="1"/>
</dbReference>
<dbReference type="AlphaFoldDB" id="A0A378JII9"/>
<sequence length="327" mass="36532">MIIESSFKPAWWLQSPHAQTVYPTLMRKIKAPIDKIERVELIDGDFVDLAWAINGLSSNSPLVILLHGLGGSVKSPYAGGLMHAINRQGWRAVLMHFRGASGPPNRLPRAYHSGDTADFNFIVNYLAQLEPHTLKAAIGISLGGNVLLKWLGEVGKQQLLTTAVAVSVPFQLRIVANRINQGFSRIYQNRLLGRLQQIFINKRDSMAADLPPAFKDIEKWKCFWTFDANVTAPLHGFTSVYTYYRQASSLNYLPQIATPTLIIHAKDDPFMTPEVIPQPEQLPHCVTLELSKKGGHVGFISGNIPGQPIYWLDNRIPNYLKAFLTPI</sequence>
<dbReference type="OrthoDB" id="332676at2"/>
<protein>
    <submittedName>
        <fullName evidence="6">Hydrolase of the alpha/beta-hydrolase fold family</fullName>
    </submittedName>
</protein>
<feature type="active site" description="Charge relay system" evidence="4">
    <location>
        <position position="296"/>
    </location>
</feature>
<keyword evidence="7" id="KW-1185">Reference proteome</keyword>
<evidence type="ECO:0000256" key="3">
    <source>
        <dbReference type="ARBA" id="ARBA00022801"/>
    </source>
</evidence>
<dbReference type="InterPro" id="IPR012020">
    <property type="entry name" value="ABHD4"/>
</dbReference>
<comment type="similarity">
    <text evidence="1">Belongs to the AB hydrolase superfamily. AB hydrolase 4 family.</text>
</comment>
<evidence type="ECO:0000259" key="5">
    <source>
        <dbReference type="Pfam" id="PF00561"/>
    </source>
</evidence>
<dbReference type="GO" id="GO:0034338">
    <property type="term" value="F:short-chain carboxylesterase activity"/>
    <property type="evidence" value="ECO:0007669"/>
    <property type="project" value="TreeGrafter"/>
</dbReference>
<dbReference type="InterPro" id="IPR050960">
    <property type="entry name" value="AB_hydrolase_4_sf"/>
</dbReference>
<dbReference type="PANTHER" id="PTHR10794">
    <property type="entry name" value="ABHYDROLASE DOMAIN-CONTAINING PROTEIN"/>
    <property type="match status" value="1"/>
</dbReference>
<dbReference type="NCBIfam" id="NF008218">
    <property type="entry name" value="PRK10985.1"/>
    <property type="match status" value="1"/>
</dbReference>
<organism evidence="6 7">
    <name type="scientific">Legionella busanensis</name>
    <dbReference type="NCBI Taxonomy" id="190655"/>
    <lineage>
        <taxon>Bacteria</taxon>
        <taxon>Pseudomonadati</taxon>
        <taxon>Pseudomonadota</taxon>
        <taxon>Gammaproteobacteria</taxon>
        <taxon>Legionellales</taxon>
        <taxon>Legionellaceae</taxon>
        <taxon>Legionella</taxon>
    </lineage>
</organism>
<feature type="domain" description="AB hydrolase-1" evidence="5">
    <location>
        <begin position="61"/>
        <end position="301"/>
    </location>
</feature>
<accession>A0A378JII9</accession>
<proteinExistence type="inferred from homology"/>
<keyword evidence="3 6" id="KW-0378">Hydrolase</keyword>
<evidence type="ECO:0000256" key="1">
    <source>
        <dbReference type="ARBA" id="ARBA00010884"/>
    </source>
</evidence>
<feature type="active site" description="Charge relay system" evidence="4">
    <location>
        <position position="141"/>
    </location>
</feature>
<dbReference type="EMBL" id="UGOD01000001">
    <property type="protein sequence ID" value="STX50581.1"/>
    <property type="molecule type" value="Genomic_DNA"/>
</dbReference>
<dbReference type="PROSITE" id="PS01133">
    <property type="entry name" value="UPF0017"/>
    <property type="match status" value="1"/>
</dbReference>
<dbReference type="RefSeq" id="WP_115330289.1">
    <property type="nucleotide sequence ID" value="NZ_CAAAHP010000004.1"/>
</dbReference>
<dbReference type="InterPro" id="IPR000952">
    <property type="entry name" value="AB_hydrolase_4_CS"/>
</dbReference>
<gene>
    <name evidence="6" type="ORF">NCTC13316_00664</name>
</gene>